<gene>
    <name evidence="1" type="ORF">AtDm6_3604</name>
</gene>
<organism evidence="1 2">
    <name type="scientific">Acetobacter tropicalis</name>
    <dbReference type="NCBI Taxonomy" id="104102"/>
    <lineage>
        <taxon>Bacteria</taxon>
        <taxon>Pseudomonadati</taxon>
        <taxon>Pseudomonadota</taxon>
        <taxon>Alphaproteobacteria</taxon>
        <taxon>Acetobacterales</taxon>
        <taxon>Acetobacteraceae</taxon>
        <taxon>Acetobacter</taxon>
    </lineage>
</organism>
<name>A0A094YGZ2_9PROT</name>
<dbReference type="Proteomes" id="UP000029448">
    <property type="component" value="Unassembled WGS sequence"/>
</dbReference>
<dbReference type="AlphaFoldDB" id="A0A094YGZ2"/>
<evidence type="ECO:0000313" key="1">
    <source>
        <dbReference type="EMBL" id="KGB20597.1"/>
    </source>
</evidence>
<reference evidence="1 2" key="1">
    <citation type="submission" date="2014-06" db="EMBL/GenBank/DDBJ databases">
        <title>Functional and comparative genomic analyses of the Drosophila gut microbiota identify candidate symbiosis factors.</title>
        <authorList>
            <person name="Newell P.D."/>
            <person name="Chaston J.M."/>
            <person name="Douglas A.E."/>
        </authorList>
    </citation>
    <scope>NUCLEOTIDE SEQUENCE [LARGE SCALE GENOMIC DNA]</scope>
    <source>
        <strain evidence="1 2">DmCS_006</strain>
    </source>
</reference>
<proteinExistence type="predicted"/>
<sequence>MVLFGKRAGIPRRDSARWIILKQAEQAATAWRLTRPCLQHSLG</sequence>
<dbReference type="PATRIC" id="fig|104102.7.peg.3549"/>
<evidence type="ECO:0000313" key="2">
    <source>
        <dbReference type="Proteomes" id="UP000029448"/>
    </source>
</evidence>
<protein>
    <submittedName>
        <fullName evidence="1">Uncharacterized protein</fullName>
    </submittedName>
</protein>
<dbReference type="EMBL" id="JOKM01000123">
    <property type="protein sequence ID" value="KGB20597.1"/>
    <property type="molecule type" value="Genomic_DNA"/>
</dbReference>
<accession>A0A094YGZ2</accession>
<keyword evidence="2" id="KW-1185">Reference proteome</keyword>
<comment type="caution">
    <text evidence="1">The sequence shown here is derived from an EMBL/GenBank/DDBJ whole genome shotgun (WGS) entry which is preliminary data.</text>
</comment>